<evidence type="ECO:0000256" key="1">
    <source>
        <dbReference type="SAM" id="Phobius"/>
    </source>
</evidence>
<feature type="transmembrane region" description="Helical" evidence="1">
    <location>
        <begin position="75"/>
        <end position="93"/>
    </location>
</feature>
<keyword evidence="1" id="KW-0472">Membrane</keyword>
<proteinExistence type="predicted"/>
<organism evidence="2 3">
    <name type="scientific">Caerostris extrusa</name>
    <name type="common">Bark spider</name>
    <name type="synonym">Caerostris bankana</name>
    <dbReference type="NCBI Taxonomy" id="172846"/>
    <lineage>
        <taxon>Eukaryota</taxon>
        <taxon>Metazoa</taxon>
        <taxon>Ecdysozoa</taxon>
        <taxon>Arthropoda</taxon>
        <taxon>Chelicerata</taxon>
        <taxon>Arachnida</taxon>
        <taxon>Araneae</taxon>
        <taxon>Araneomorphae</taxon>
        <taxon>Entelegynae</taxon>
        <taxon>Araneoidea</taxon>
        <taxon>Araneidae</taxon>
        <taxon>Caerostris</taxon>
    </lineage>
</organism>
<sequence length="109" mass="12525">MLVESHKSAVKRLYGRFTRVLAMSRVSGLSKILTAWGDQFTVQMNTASFPHWGVLRRNKCSSVYSNGARRSIPCYGTFCLLFGSFASFHSYLIKARRPTYRKLKAHDYH</sequence>
<dbReference type="Proteomes" id="UP001054945">
    <property type="component" value="Unassembled WGS sequence"/>
</dbReference>
<name>A0AAV4WNC1_CAEEX</name>
<keyword evidence="1" id="KW-1133">Transmembrane helix</keyword>
<keyword evidence="1" id="KW-0812">Transmembrane</keyword>
<dbReference type="AlphaFoldDB" id="A0AAV4WNC1"/>
<reference evidence="2 3" key="1">
    <citation type="submission" date="2021-06" db="EMBL/GenBank/DDBJ databases">
        <title>Caerostris extrusa draft genome.</title>
        <authorList>
            <person name="Kono N."/>
            <person name="Arakawa K."/>
        </authorList>
    </citation>
    <scope>NUCLEOTIDE SEQUENCE [LARGE SCALE GENOMIC DNA]</scope>
</reference>
<evidence type="ECO:0000313" key="2">
    <source>
        <dbReference type="EMBL" id="GIY83354.1"/>
    </source>
</evidence>
<dbReference type="EMBL" id="BPLR01016372">
    <property type="protein sequence ID" value="GIY83354.1"/>
    <property type="molecule type" value="Genomic_DNA"/>
</dbReference>
<comment type="caution">
    <text evidence="2">The sequence shown here is derived from an EMBL/GenBank/DDBJ whole genome shotgun (WGS) entry which is preliminary data.</text>
</comment>
<accession>A0AAV4WNC1</accession>
<evidence type="ECO:0000313" key="3">
    <source>
        <dbReference type="Proteomes" id="UP001054945"/>
    </source>
</evidence>
<keyword evidence="3" id="KW-1185">Reference proteome</keyword>
<gene>
    <name evidence="2" type="ORF">CEXT_788311</name>
</gene>
<protein>
    <submittedName>
        <fullName evidence="2">Uncharacterized protein</fullName>
    </submittedName>
</protein>